<accession>A0A2P0VNT6</accession>
<sequence length="233" mass="26349">MDFVDQDEAAQIMYSSGFIDGLGELNLKARGALSKQEYKRNYKTGLADWLAVPVEDRQRLIGAVTVAKARAGEKGYTSLSKMQWRFGCSTGKKTENGWPHTIGDVIIIPMSALERRTDKELVKLLVHEAVHVAQRKDPEGAEKFITEQLGFSLATDATKKYVRTLGEIRQNPDVNNKLYEKDGVICLPVFYGNVTSLADVKYKPFEQFNDMKWVNNPEHPYEIMAELISNKIM</sequence>
<dbReference type="EMBL" id="KY322437">
    <property type="protein sequence ID" value="AUF82568.1"/>
    <property type="molecule type" value="Genomic_DNA"/>
</dbReference>
<dbReference type="Proteomes" id="UP000244773">
    <property type="component" value="Segment"/>
</dbReference>
<name>A0A2P0VNT6_9VIRU</name>
<proteinExistence type="predicted"/>
<protein>
    <submittedName>
        <fullName evidence="1">Uncharacterized protein</fullName>
    </submittedName>
</protein>
<gene>
    <name evidence="1" type="ORF">TetV_486</name>
</gene>
<keyword evidence="2" id="KW-1185">Reference proteome</keyword>
<organism evidence="1">
    <name type="scientific">Tetraselmis virus 1</name>
    <dbReference type="NCBI Taxonomy" id="2060617"/>
    <lineage>
        <taxon>Viruses</taxon>
        <taxon>Varidnaviria</taxon>
        <taxon>Bamfordvirae</taxon>
        <taxon>Nucleocytoviricota</taxon>
        <taxon>Megaviricetes</taxon>
        <taxon>Imitervirales</taxon>
        <taxon>Allomimiviridae</taxon>
        <taxon>Oceanusvirus</taxon>
        <taxon>Oceanusvirus kaneohense</taxon>
    </lineage>
</organism>
<evidence type="ECO:0000313" key="1">
    <source>
        <dbReference type="EMBL" id="AUF82568.1"/>
    </source>
</evidence>
<reference evidence="1" key="1">
    <citation type="journal article" date="2018" name="Virology">
        <title>A giant virus infecting green algae encodes key fermentation genes.</title>
        <authorList>
            <person name="Schvarcz C.R."/>
            <person name="Steward G.F."/>
        </authorList>
    </citation>
    <scope>NUCLEOTIDE SEQUENCE [LARGE SCALE GENOMIC DNA]</scope>
</reference>
<evidence type="ECO:0000313" key="2">
    <source>
        <dbReference type="Proteomes" id="UP000244773"/>
    </source>
</evidence>